<accession>A0A6A5KRC1</accession>
<dbReference type="AlphaFoldDB" id="A0A6A5KRC1"/>
<gene>
    <name evidence="2" type="ORF">BDW02DRAFT_248951</name>
</gene>
<evidence type="ECO:0000313" key="2">
    <source>
        <dbReference type="EMBL" id="KAF1836213.1"/>
    </source>
</evidence>
<protein>
    <submittedName>
        <fullName evidence="2">Uncharacterized protein</fullName>
    </submittedName>
</protein>
<name>A0A6A5KRC1_9PLEO</name>
<sequence>RAVTSCVPNSLLPPPQQTRSASSFTASTHCVTFALHFTLHCASCSAIRDIPSR</sequence>
<evidence type="ECO:0000313" key="3">
    <source>
        <dbReference type="Proteomes" id="UP000800040"/>
    </source>
</evidence>
<dbReference type="Proteomes" id="UP000800040">
    <property type="component" value="Unassembled WGS sequence"/>
</dbReference>
<proteinExistence type="predicted"/>
<organism evidence="2 3">
    <name type="scientific">Decorospora gaudefroyi</name>
    <dbReference type="NCBI Taxonomy" id="184978"/>
    <lineage>
        <taxon>Eukaryota</taxon>
        <taxon>Fungi</taxon>
        <taxon>Dikarya</taxon>
        <taxon>Ascomycota</taxon>
        <taxon>Pezizomycotina</taxon>
        <taxon>Dothideomycetes</taxon>
        <taxon>Pleosporomycetidae</taxon>
        <taxon>Pleosporales</taxon>
        <taxon>Pleosporineae</taxon>
        <taxon>Pleosporaceae</taxon>
        <taxon>Decorospora</taxon>
    </lineage>
</organism>
<reference evidence="2" key="1">
    <citation type="submission" date="2020-01" db="EMBL/GenBank/DDBJ databases">
        <authorList>
            <consortium name="DOE Joint Genome Institute"/>
            <person name="Haridas S."/>
            <person name="Albert R."/>
            <person name="Binder M."/>
            <person name="Bloem J."/>
            <person name="Labutti K."/>
            <person name="Salamov A."/>
            <person name="Andreopoulos B."/>
            <person name="Baker S.E."/>
            <person name="Barry K."/>
            <person name="Bills G."/>
            <person name="Bluhm B.H."/>
            <person name="Cannon C."/>
            <person name="Castanera R."/>
            <person name="Culley D.E."/>
            <person name="Daum C."/>
            <person name="Ezra D."/>
            <person name="Gonzalez J.B."/>
            <person name="Henrissat B."/>
            <person name="Kuo A."/>
            <person name="Liang C."/>
            <person name="Lipzen A."/>
            <person name="Lutzoni F."/>
            <person name="Magnuson J."/>
            <person name="Mondo S."/>
            <person name="Nolan M."/>
            <person name="Ohm R."/>
            <person name="Pangilinan J."/>
            <person name="Park H.-J."/>
            <person name="Ramirez L."/>
            <person name="Alfaro M."/>
            <person name="Sun H."/>
            <person name="Tritt A."/>
            <person name="Yoshinaga Y."/>
            <person name="Zwiers L.-H."/>
            <person name="Turgeon B.G."/>
            <person name="Goodwin S.B."/>
            <person name="Spatafora J.W."/>
            <person name="Crous P.W."/>
            <person name="Grigoriev I.V."/>
        </authorList>
    </citation>
    <scope>NUCLEOTIDE SEQUENCE</scope>
    <source>
        <strain evidence="2">P77</strain>
    </source>
</reference>
<evidence type="ECO:0000256" key="1">
    <source>
        <dbReference type="SAM" id="MobiDB-lite"/>
    </source>
</evidence>
<feature type="non-terminal residue" evidence="2">
    <location>
        <position position="1"/>
    </location>
</feature>
<feature type="region of interest" description="Disordered" evidence="1">
    <location>
        <begin position="1"/>
        <end position="21"/>
    </location>
</feature>
<dbReference type="EMBL" id="ML975276">
    <property type="protein sequence ID" value="KAF1836213.1"/>
    <property type="molecule type" value="Genomic_DNA"/>
</dbReference>
<keyword evidence="3" id="KW-1185">Reference proteome</keyword>